<comment type="similarity">
    <text evidence="1">Belongs to the LOR family.</text>
</comment>
<dbReference type="SUPFAM" id="SSF54518">
    <property type="entry name" value="Tubby C-terminal domain-like"/>
    <property type="match status" value="1"/>
</dbReference>
<accession>A0A2Z6MHU0</accession>
<dbReference type="Proteomes" id="UP000242715">
    <property type="component" value="Unassembled WGS sequence"/>
</dbReference>
<reference evidence="3" key="1">
    <citation type="journal article" date="2017" name="Front. Plant Sci.">
        <title>Climate Clever Clovers: New Paradigm to Reduce the Environmental Footprint of Ruminants by Breeding Low Methanogenic Forages Utilizing Haplotype Variation.</title>
        <authorList>
            <person name="Kaur P."/>
            <person name="Appels R."/>
            <person name="Bayer P.E."/>
            <person name="Keeble-Gagnere G."/>
            <person name="Wang J."/>
            <person name="Hirakawa H."/>
            <person name="Shirasawa K."/>
            <person name="Vercoe P."/>
            <person name="Stefanova K."/>
            <person name="Durmic Z."/>
            <person name="Nichols P."/>
            <person name="Revell C."/>
            <person name="Isobe S.N."/>
            <person name="Edwards D."/>
            <person name="Erskine W."/>
        </authorList>
    </citation>
    <scope>NUCLEOTIDE SEQUENCE [LARGE SCALE GENOMIC DNA]</scope>
    <source>
        <strain evidence="3">cv. Daliak</strain>
    </source>
</reference>
<dbReference type="InterPro" id="IPR038595">
    <property type="entry name" value="LOR_sf"/>
</dbReference>
<dbReference type="EMBL" id="DF973175">
    <property type="protein sequence ID" value="GAU17698.1"/>
    <property type="molecule type" value="Genomic_DNA"/>
</dbReference>
<name>A0A2Z6MHU0_TRISU</name>
<protein>
    <submittedName>
        <fullName evidence="2">Uncharacterized protein</fullName>
    </submittedName>
</protein>
<gene>
    <name evidence="2" type="ORF">TSUD_07600</name>
</gene>
<dbReference type="OrthoDB" id="1431181at2759"/>
<dbReference type="Gene3D" id="2.40.160.200">
    <property type="entry name" value="LURP1-related"/>
    <property type="match status" value="1"/>
</dbReference>
<proteinExistence type="inferred from homology"/>
<evidence type="ECO:0000256" key="1">
    <source>
        <dbReference type="ARBA" id="ARBA00005437"/>
    </source>
</evidence>
<dbReference type="Pfam" id="PF04525">
    <property type="entry name" value="LOR"/>
    <property type="match status" value="1"/>
</dbReference>
<evidence type="ECO:0000313" key="3">
    <source>
        <dbReference type="Proteomes" id="UP000242715"/>
    </source>
</evidence>
<dbReference type="InterPro" id="IPR025659">
    <property type="entry name" value="Tubby-like_C"/>
</dbReference>
<sequence>MRNQPKTAIIGTQYCAPATHPVVLIVTKDISLKYNFTIKDINKNVVFKVKSPLATILTPRQHRFLYDANGNLILHLQESVCS</sequence>
<keyword evidence="3" id="KW-1185">Reference proteome</keyword>
<dbReference type="InterPro" id="IPR007612">
    <property type="entry name" value="LOR"/>
</dbReference>
<evidence type="ECO:0000313" key="2">
    <source>
        <dbReference type="EMBL" id="GAU17698.1"/>
    </source>
</evidence>
<organism evidence="2 3">
    <name type="scientific">Trifolium subterraneum</name>
    <name type="common">Subterranean clover</name>
    <dbReference type="NCBI Taxonomy" id="3900"/>
    <lineage>
        <taxon>Eukaryota</taxon>
        <taxon>Viridiplantae</taxon>
        <taxon>Streptophyta</taxon>
        <taxon>Embryophyta</taxon>
        <taxon>Tracheophyta</taxon>
        <taxon>Spermatophyta</taxon>
        <taxon>Magnoliopsida</taxon>
        <taxon>eudicotyledons</taxon>
        <taxon>Gunneridae</taxon>
        <taxon>Pentapetalae</taxon>
        <taxon>rosids</taxon>
        <taxon>fabids</taxon>
        <taxon>Fabales</taxon>
        <taxon>Fabaceae</taxon>
        <taxon>Papilionoideae</taxon>
        <taxon>50 kb inversion clade</taxon>
        <taxon>NPAAA clade</taxon>
        <taxon>Hologalegina</taxon>
        <taxon>IRL clade</taxon>
        <taxon>Trifolieae</taxon>
        <taxon>Trifolium</taxon>
    </lineage>
</organism>
<dbReference type="AlphaFoldDB" id="A0A2Z6MHU0"/>